<evidence type="ECO:0000256" key="1">
    <source>
        <dbReference type="ARBA" id="ARBA00023002"/>
    </source>
</evidence>
<organism evidence="4 5">
    <name type="scientific">Thiobacter aerophilum</name>
    <dbReference type="NCBI Taxonomy" id="3121275"/>
    <lineage>
        <taxon>Bacteria</taxon>
        <taxon>Pseudomonadati</taxon>
        <taxon>Pseudomonadota</taxon>
        <taxon>Betaproteobacteria</taxon>
        <taxon>Burkholderiales</taxon>
        <taxon>Thiobacteraceae</taxon>
        <taxon>Thiobacter</taxon>
    </lineage>
</organism>
<dbReference type="InterPro" id="IPR009014">
    <property type="entry name" value="Transketo_C/PFOR_II"/>
</dbReference>
<reference evidence="4 5" key="1">
    <citation type="submission" date="2024-02" db="EMBL/GenBank/DDBJ databases">
        <title>New thermophilic sulfur-oxidizing bacteria from a hot springs of the Uzon caldera (Kamchatka, Russia).</title>
        <authorList>
            <person name="Dukat A.M."/>
            <person name="Elcheninov A.G."/>
            <person name="Frolov E.N."/>
        </authorList>
    </citation>
    <scope>NUCLEOTIDE SEQUENCE [LARGE SCALE GENOMIC DNA]</scope>
    <source>
        <strain evidence="4 5">AK1</strain>
    </source>
</reference>
<dbReference type="SUPFAM" id="SSF52922">
    <property type="entry name" value="TK C-terminal domain-like"/>
    <property type="match status" value="1"/>
</dbReference>
<dbReference type="Gene3D" id="3.40.50.970">
    <property type="match status" value="1"/>
</dbReference>
<keyword evidence="5" id="KW-1185">Reference proteome</keyword>
<dbReference type="Gene3D" id="3.40.50.920">
    <property type="match status" value="1"/>
</dbReference>
<dbReference type="InterPro" id="IPR029061">
    <property type="entry name" value="THDP-binding"/>
</dbReference>
<dbReference type="Pfam" id="PF17147">
    <property type="entry name" value="PFOR_II"/>
    <property type="match status" value="1"/>
</dbReference>
<evidence type="ECO:0000313" key="4">
    <source>
        <dbReference type="EMBL" id="MEO1766173.1"/>
    </source>
</evidence>
<keyword evidence="1" id="KW-0560">Oxidoreductase</keyword>
<name>A0ABV0EFB0_9BURK</name>
<dbReference type="CDD" id="cd07034">
    <property type="entry name" value="TPP_PYR_PFOR_IOR-alpha_like"/>
    <property type="match status" value="1"/>
</dbReference>
<dbReference type="SUPFAM" id="SSF52518">
    <property type="entry name" value="Thiamin diphosphate-binding fold (THDP-binding)"/>
    <property type="match status" value="1"/>
</dbReference>
<comment type="caution">
    <text evidence="4">The sequence shown here is derived from an EMBL/GenBank/DDBJ whole genome shotgun (WGS) entry which is preliminary data.</text>
</comment>
<dbReference type="Pfam" id="PF01855">
    <property type="entry name" value="POR_N"/>
    <property type="match status" value="1"/>
</dbReference>
<keyword evidence="4" id="KW-0670">Pyruvate</keyword>
<dbReference type="PANTHER" id="PTHR32154:SF0">
    <property type="entry name" value="PYRUVATE-FLAVODOXIN OXIDOREDUCTASE-RELATED"/>
    <property type="match status" value="1"/>
</dbReference>
<protein>
    <submittedName>
        <fullName evidence="4">Pyruvate ferredoxin oxidoreductase</fullName>
    </submittedName>
</protein>
<feature type="domain" description="Pyruvate flavodoxin/ferredoxin oxidoreductase pyrimidine binding" evidence="2">
    <location>
        <begin position="14"/>
        <end position="225"/>
    </location>
</feature>
<evidence type="ECO:0000259" key="2">
    <source>
        <dbReference type="Pfam" id="PF01855"/>
    </source>
</evidence>
<evidence type="ECO:0000259" key="3">
    <source>
        <dbReference type="Pfam" id="PF17147"/>
    </source>
</evidence>
<evidence type="ECO:0000313" key="5">
    <source>
        <dbReference type="Proteomes" id="UP001482231"/>
    </source>
</evidence>
<accession>A0ABV0EFB0</accession>
<dbReference type="InterPro" id="IPR050722">
    <property type="entry name" value="Pyruvate:ferred/Flavod_OxRd"/>
</dbReference>
<dbReference type="PANTHER" id="PTHR32154">
    <property type="entry name" value="PYRUVATE-FLAVODOXIN OXIDOREDUCTASE-RELATED"/>
    <property type="match status" value="1"/>
</dbReference>
<gene>
    <name evidence="4" type="primary">porA</name>
    <name evidence="4" type="ORF">V6E02_02955</name>
</gene>
<feature type="domain" description="Pyruvate:ferredoxin oxidoreductase core" evidence="3">
    <location>
        <begin position="260"/>
        <end position="356"/>
    </location>
</feature>
<dbReference type="RefSeq" id="WP_347306966.1">
    <property type="nucleotide sequence ID" value="NZ_JBAJEX010000001.1"/>
</dbReference>
<proteinExistence type="predicted"/>
<dbReference type="InterPro" id="IPR002880">
    <property type="entry name" value="Pyrv_Fd/Flavodoxin_OxRdtase_N"/>
</dbReference>
<dbReference type="InterPro" id="IPR033412">
    <property type="entry name" value="PFOR_II"/>
</dbReference>
<dbReference type="Proteomes" id="UP001482231">
    <property type="component" value="Unassembled WGS sequence"/>
</dbReference>
<sequence>MRLPLEGSQAIARAVVAARAQVVAAYPITPQTHIVEHIAKLVADGEATCELVSVESEFSAASVVLGAAVAGSRAYTATASQGLLLMGEVLYNIAGLRVPLVMTVANRAVSAPLSIWNDQQDSMAMRDAGWVQLYCSDNQEAVDTTLQAFRIAETLEVPVMVCVDGFTLTHTLEAIDLPAQEQVDHFLPPYRFARTLNPRNPLSFGTLVAPEYYAEMRQLHHQALLDALELIPAVDAAWQEVSGRSCGGLLRVEGDPAARTGVLTLGSIFGTLADAVAIDPACGPVRLMHLRSFRPFPAAALRAACAGLERLVVLERAISPGASGIVTAEVRAALAELLKPPCVHGFAVGLGGRDVPLDLLPRLLASLPETPGPFRIFDLDPDKLPQEAL</sequence>
<dbReference type="EMBL" id="JBAJEX010000001">
    <property type="protein sequence ID" value="MEO1766173.1"/>
    <property type="molecule type" value="Genomic_DNA"/>
</dbReference>